<dbReference type="EMBL" id="LR828257">
    <property type="protein sequence ID" value="CAD0349112.1"/>
    <property type="molecule type" value="Genomic_DNA"/>
</dbReference>
<dbReference type="CDD" id="cd01483">
    <property type="entry name" value="E1_enzyme_family"/>
    <property type="match status" value="1"/>
</dbReference>
<protein>
    <submittedName>
        <fullName evidence="3">ThiF family adenylyltransferase</fullName>
    </submittedName>
</protein>
<dbReference type="Proteomes" id="UP001187425">
    <property type="component" value="Unassembled WGS sequence"/>
</dbReference>
<dbReference type="GO" id="GO:0061504">
    <property type="term" value="P:cyclic threonylcarbamoyladenosine biosynthetic process"/>
    <property type="evidence" value="ECO:0007669"/>
    <property type="project" value="TreeGrafter"/>
</dbReference>
<dbReference type="Gene3D" id="3.40.50.720">
    <property type="entry name" value="NAD(P)-binding Rossmann-like Domain"/>
    <property type="match status" value="1"/>
</dbReference>
<evidence type="ECO:0000259" key="1">
    <source>
        <dbReference type="Pfam" id="PF00899"/>
    </source>
</evidence>
<proteinExistence type="predicted"/>
<feature type="domain" description="THIF-type NAD/FAD binding fold" evidence="1">
    <location>
        <begin position="315"/>
        <end position="440"/>
    </location>
</feature>
<dbReference type="SUPFAM" id="SSF69572">
    <property type="entry name" value="Activating enzymes of the ubiquitin-like proteins"/>
    <property type="match status" value="1"/>
</dbReference>
<keyword evidence="3" id="KW-0808">Transferase</keyword>
<dbReference type="GO" id="GO:0008641">
    <property type="term" value="F:ubiquitin-like modifier activating enzyme activity"/>
    <property type="evidence" value="ECO:0007669"/>
    <property type="project" value="InterPro"/>
</dbReference>
<dbReference type="InterPro" id="IPR000594">
    <property type="entry name" value="ThiF_NAD_FAD-bd"/>
</dbReference>
<dbReference type="EMBL" id="JAWMQI010000052">
    <property type="protein sequence ID" value="MDV7249509.1"/>
    <property type="molecule type" value="Genomic_DNA"/>
</dbReference>
<dbReference type="GO" id="GO:0061503">
    <property type="term" value="F:tRNA threonylcarbamoyladenosine dehydratase"/>
    <property type="evidence" value="ECO:0007669"/>
    <property type="project" value="TreeGrafter"/>
</dbReference>
<dbReference type="PANTHER" id="PTHR43267">
    <property type="entry name" value="TRNA THREONYLCARBAMOYLADENOSINE DEHYDRATASE"/>
    <property type="match status" value="1"/>
</dbReference>
<dbReference type="InterPro" id="IPR035985">
    <property type="entry name" value="Ubiquitin-activating_enz"/>
</dbReference>
<evidence type="ECO:0000313" key="5">
    <source>
        <dbReference type="Proteomes" id="UP001187425"/>
    </source>
</evidence>
<accession>A0A6V7ED62</accession>
<evidence type="ECO:0000313" key="2">
    <source>
        <dbReference type="EMBL" id="CAD0349107.1"/>
    </source>
</evidence>
<reference evidence="3 5" key="2">
    <citation type="submission" date="2023-10" db="EMBL/GenBank/DDBJ databases">
        <title>A new tool for lettuce pathogen research.</title>
        <authorList>
            <person name="Horton K.N."/>
            <person name="Cseke L.J."/>
            <person name="Badiwe M."/>
            <person name="Tesfaye D."/>
            <person name="Klein A."/>
            <person name="Su J."/>
            <person name="Potnis N."/>
            <person name="Gassmann W."/>
        </authorList>
    </citation>
    <scope>NUCLEOTIDE SEQUENCE [LARGE SCALE GENOMIC DNA]</scope>
    <source>
        <strain evidence="3 5">JSKH1901</strain>
    </source>
</reference>
<dbReference type="PANTHER" id="PTHR43267:SF1">
    <property type="entry name" value="TRNA THREONYLCARBAMOYLADENOSINE DEHYDRATASE"/>
    <property type="match status" value="1"/>
</dbReference>
<gene>
    <name evidence="2" type="ORF">CFBP498_34280</name>
    <name evidence="3" type="ORF">R4K57_14010</name>
</gene>
<sequence length="565" mass="61225">MDFTVNQVKEIEHGLDQSRPGSWRRLRPEEEGAFTGFGLVAAWRVDIPANWHRHPLIDHVVVGINAAFPFSDPVVVALQGVAKDAPHWPHIDPKGNVCLGRLRYSSPAATRILSTLQDALTVLEMAEEERDAEHRREFLSYWAQLGQPTRTPYLSLMGGAKNSRDIAYYNDPRRGVFFAEDATQLNTWLVRIGKQPPKVASTTHLIWLDRPLLPDQFPKTGREVIALAGARALEPHVRPGSVLPVLLGCEIDGNPVYVCAEIEGISVKAAAKGFRPSKPRPPALVAASFHARPAVRRSVQRADYAWVHGRGKNADIEVLRGKRVAIVGCGALGGFLARALAQAGVGSLLLIDSDELVPSNVGRHVLGMEAVGQDKSPALAKKLGADFPHAVEFDAWKGAIQNASAEQKMELAACDLVVAAGINLAGELALNHWRQELETPPPLIWTWIEEFAAAGHAVALVDGADLASSLNADGEFQMRLTSDWPAGQGHALEAGCGVAYQPYSAADMMGTINCAHRLCLNVLLGKQRGSIVRSWLGDRDIAVASGCTIDGAFERSFCEISRAWG</sequence>
<evidence type="ECO:0000313" key="3">
    <source>
        <dbReference type="EMBL" id="MDV7249509.1"/>
    </source>
</evidence>
<dbReference type="EMBL" id="LR828257">
    <property type="protein sequence ID" value="CAD0349107.1"/>
    <property type="molecule type" value="Genomic_DNA"/>
</dbReference>
<dbReference type="Proteomes" id="UP000515406">
    <property type="component" value="Chromosome"/>
</dbReference>
<reference evidence="2 4" key="1">
    <citation type="submission" date="2020-07" db="EMBL/GenBank/DDBJ databases">
        <authorList>
            <person name="Pothier F. J."/>
        </authorList>
    </citation>
    <scope>NUCLEOTIDE SEQUENCE [LARGE SCALE GENOMIC DNA]</scope>
    <source>
        <strain evidence="2 4">CFBP 498</strain>
    </source>
</reference>
<dbReference type="Pfam" id="PF00899">
    <property type="entry name" value="ThiF"/>
    <property type="match status" value="1"/>
</dbReference>
<dbReference type="InterPro" id="IPR045886">
    <property type="entry name" value="ThiF/MoeB/HesA"/>
</dbReference>
<name>A0A6V7ED62_9XANT</name>
<organism evidence="2 4">
    <name type="scientific">Xanthomonas hortorum pv. vitians</name>
    <dbReference type="NCBI Taxonomy" id="83224"/>
    <lineage>
        <taxon>Bacteria</taxon>
        <taxon>Pseudomonadati</taxon>
        <taxon>Pseudomonadota</taxon>
        <taxon>Gammaproteobacteria</taxon>
        <taxon>Lysobacterales</taxon>
        <taxon>Lysobacteraceae</taxon>
        <taxon>Xanthomonas</taxon>
    </lineage>
</organism>
<dbReference type="GO" id="GO:0016779">
    <property type="term" value="F:nucleotidyltransferase activity"/>
    <property type="evidence" value="ECO:0007669"/>
    <property type="project" value="UniProtKB-KW"/>
</dbReference>
<keyword evidence="3" id="KW-0548">Nucleotidyltransferase</keyword>
<dbReference type="AlphaFoldDB" id="A0A6V7ED62"/>
<dbReference type="RefSeq" id="WP_074057611.1">
    <property type="nucleotide sequence ID" value="NZ_JAJTZI010000099.1"/>
</dbReference>
<evidence type="ECO:0000313" key="4">
    <source>
        <dbReference type="Proteomes" id="UP000515406"/>
    </source>
</evidence>
<keyword evidence="4" id="KW-1185">Reference proteome</keyword>